<keyword evidence="3" id="KW-0238">DNA-binding</keyword>
<dbReference type="Gene3D" id="1.10.1740.10">
    <property type="match status" value="1"/>
</dbReference>
<accession>A0A0S3QT49</accession>
<dbReference type="InterPro" id="IPR007624">
    <property type="entry name" value="RNA_pol_sigma70_r3"/>
</dbReference>
<dbReference type="EMBL" id="AP013035">
    <property type="protein sequence ID" value="BAT71457.1"/>
    <property type="molecule type" value="Genomic_DNA"/>
</dbReference>
<dbReference type="InterPro" id="IPR013325">
    <property type="entry name" value="RNA_pol_sigma_r2"/>
</dbReference>
<dbReference type="PROSITE" id="PS00716">
    <property type="entry name" value="SIGMA70_2"/>
    <property type="match status" value="1"/>
</dbReference>
<dbReference type="Pfam" id="PF04542">
    <property type="entry name" value="Sigma70_r2"/>
    <property type="match status" value="1"/>
</dbReference>
<evidence type="ECO:0000256" key="2">
    <source>
        <dbReference type="ARBA" id="ARBA00023082"/>
    </source>
</evidence>
<dbReference type="OrthoDB" id="9799825at2"/>
<evidence type="ECO:0000256" key="3">
    <source>
        <dbReference type="ARBA" id="ARBA00023125"/>
    </source>
</evidence>
<dbReference type="GO" id="GO:0003677">
    <property type="term" value="F:DNA binding"/>
    <property type="evidence" value="ECO:0007669"/>
    <property type="project" value="UniProtKB-KW"/>
</dbReference>
<dbReference type="STRING" id="1298851.TST_0651"/>
<dbReference type="InterPro" id="IPR007630">
    <property type="entry name" value="RNA_pol_sigma70_r4"/>
</dbReference>
<keyword evidence="4" id="KW-0804">Transcription</keyword>
<dbReference type="PATRIC" id="fig|1298851.3.peg.678"/>
<reference evidence="7" key="1">
    <citation type="journal article" date="2018" name="Science">
        <title>A primordial and reversible TCA cycle in a facultatively chemolithoautotrophic thermophile.</title>
        <authorList>
            <person name="Nunoura T."/>
            <person name="Chikaraishi Y."/>
            <person name="Izaki R."/>
            <person name="Suwa T."/>
            <person name="Sato T."/>
            <person name="Harada T."/>
            <person name="Mori K."/>
            <person name="Kato Y."/>
            <person name="Miyazaki M."/>
            <person name="Shimamura S."/>
            <person name="Yanagawa K."/>
            <person name="Shuto A."/>
            <person name="Ohkouchi N."/>
            <person name="Fujita N."/>
            <person name="Takaki Y."/>
            <person name="Atomi H."/>
            <person name="Takai K."/>
        </authorList>
    </citation>
    <scope>NUCLEOTIDE SEQUENCE [LARGE SCALE GENOMIC DNA]</scope>
    <source>
        <strain evidence="7">DSM 17441 / JCM 13301 / NBRC 103674 / ABI70S6</strain>
    </source>
</reference>
<name>A0A0S3QT49_THET7</name>
<dbReference type="GO" id="GO:0006352">
    <property type="term" value="P:DNA-templated transcription initiation"/>
    <property type="evidence" value="ECO:0007669"/>
    <property type="project" value="InterPro"/>
</dbReference>
<dbReference type="SUPFAM" id="SSF88659">
    <property type="entry name" value="Sigma3 and sigma4 domains of RNA polymerase sigma factors"/>
    <property type="match status" value="2"/>
</dbReference>
<dbReference type="PIRSF" id="PIRSF000770">
    <property type="entry name" value="RNA_pol_sigma-SigE/K"/>
    <property type="match status" value="1"/>
</dbReference>
<proteinExistence type="predicted"/>
<keyword evidence="2" id="KW-0731">Sigma factor</keyword>
<dbReference type="NCBIfam" id="TIGR02937">
    <property type="entry name" value="sigma70-ECF"/>
    <property type="match status" value="1"/>
</dbReference>
<keyword evidence="6" id="KW-0282">Flagellum</keyword>
<feature type="domain" description="RNA polymerase sigma-70" evidence="5">
    <location>
        <begin position="196"/>
        <end position="222"/>
    </location>
</feature>
<dbReference type="KEGG" id="ttk:TST_0651"/>
<dbReference type="CDD" id="cd06171">
    <property type="entry name" value="Sigma70_r4"/>
    <property type="match status" value="1"/>
</dbReference>
<dbReference type="NCBIfam" id="TIGR02479">
    <property type="entry name" value="FliA_WhiG"/>
    <property type="match status" value="1"/>
</dbReference>
<organism evidence="6 7">
    <name type="scientific">Thermosulfidibacter takaii (strain DSM 17441 / JCM 13301 / NBRC 103674 / ABI70S6)</name>
    <dbReference type="NCBI Taxonomy" id="1298851"/>
    <lineage>
        <taxon>Bacteria</taxon>
        <taxon>Pseudomonadati</taxon>
        <taxon>Thermosulfidibacterota</taxon>
        <taxon>Thermosulfidibacteria</taxon>
        <taxon>Thermosulfidibacterales</taxon>
        <taxon>Thermosulfidibacteraceae</taxon>
    </lineage>
</organism>
<dbReference type="Proteomes" id="UP000063234">
    <property type="component" value="Chromosome"/>
</dbReference>
<dbReference type="InterPro" id="IPR007627">
    <property type="entry name" value="RNA_pol_sigma70_r2"/>
</dbReference>
<dbReference type="PRINTS" id="PR00046">
    <property type="entry name" value="SIGMA70FCT"/>
</dbReference>
<evidence type="ECO:0000313" key="6">
    <source>
        <dbReference type="EMBL" id="BAT71457.1"/>
    </source>
</evidence>
<dbReference type="Pfam" id="PF04545">
    <property type="entry name" value="Sigma70_r4"/>
    <property type="match status" value="1"/>
</dbReference>
<dbReference type="RefSeq" id="WP_158508741.1">
    <property type="nucleotide sequence ID" value="NZ_AP013035.1"/>
</dbReference>
<dbReference type="PANTHER" id="PTHR30385">
    <property type="entry name" value="SIGMA FACTOR F FLAGELLAR"/>
    <property type="match status" value="1"/>
</dbReference>
<keyword evidence="1" id="KW-0805">Transcription regulation</keyword>
<dbReference type="InterPro" id="IPR000943">
    <property type="entry name" value="RNA_pol_sigma70"/>
</dbReference>
<dbReference type="InterPro" id="IPR012845">
    <property type="entry name" value="RNA_pol_sigma_FliA_WhiG"/>
</dbReference>
<dbReference type="GO" id="GO:0016987">
    <property type="term" value="F:sigma factor activity"/>
    <property type="evidence" value="ECO:0007669"/>
    <property type="project" value="UniProtKB-KW"/>
</dbReference>
<dbReference type="NCBIfam" id="NF005413">
    <property type="entry name" value="PRK06986.1"/>
    <property type="match status" value="1"/>
</dbReference>
<gene>
    <name evidence="6" type="primary">fliA</name>
    <name evidence="6" type="ORF">TST_0651</name>
</gene>
<sequence length="233" mass="27244">MNREKLIEELLPLVPKIALKLKQRLPSNIELDDLLGYGHLGLLDAVNRYDPDKKESFRKFAEIKIKGAMLDYLRSLDIVPRNKRRQIKELDEAWDQLSTELGREPTLEELADKMELDSKSLEEVMYASANSYVMSLTAPIVADTDEYTLLQILEDDRDPPYFLEQDEFFRELVSAIESLPEREKLVLSLYYDEGFTFKEIGKIMEISEARVCQLHWRAVKRLRSILKERGFDL</sequence>
<dbReference type="PANTHER" id="PTHR30385:SF7">
    <property type="entry name" value="RNA POLYMERASE SIGMA FACTOR FLIA"/>
    <property type="match status" value="1"/>
</dbReference>
<dbReference type="GO" id="GO:0003899">
    <property type="term" value="F:DNA-directed RNA polymerase activity"/>
    <property type="evidence" value="ECO:0007669"/>
    <property type="project" value="InterPro"/>
</dbReference>
<keyword evidence="6" id="KW-0966">Cell projection</keyword>
<dbReference type="InterPro" id="IPR014284">
    <property type="entry name" value="RNA_pol_sigma-70_dom"/>
</dbReference>
<keyword evidence="6" id="KW-0969">Cilium</keyword>
<dbReference type="InterPro" id="IPR013324">
    <property type="entry name" value="RNA_pol_sigma_r3/r4-like"/>
</dbReference>
<dbReference type="AlphaFoldDB" id="A0A0S3QT49"/>
<dbReference type="Pfam" id="PF04539">
    <property type="entry name" value="Sigma70_r3"/>
    <property type="match status" value="1"/>
</dbReference>
<dbReference type="Gene3D" id="1.20.140.160">
    <property type="match status" value="1"/>
</dbReference>
<evidence type="ECO:0000256" key="1">
    <source>
        <dbReference type="ARBA" id="ARBA00023015"/>
    </source>
</evidence>
<protein>
    <submittedName>
        <fullName evidence="6">RNA polymerase sigma factor for flagellar operon FliA</fullName>
    </submittedName>
</protein>
<dbReference type="SUPFAM" id="SSF88946">
    <property type="entry name" value="Sigma2 domain of RNA polymerase sigma factors"/>
    <property type="match status" value="1"/>
</dbReference>
<evidence type="ECO:0000259" key="5">
    <source>
        <dbReference type="PROSITE" id="PS00716"/>
    </source>
</evidence>
<keyword evidence="7" id="KW-1185">Reference proteome</keyword>
<evidence type="ECO:0000256" key="4">
    <source>
        <dbReference type="ARBA" id="ARBA00023163"/>
    </source>
</evidence>
<evidence type="ECO:0000313" key="7">
    <source>
        <dbReference type="Proteomes" id="UP000063234"/>
    </source>
</evidence>